<evidence type="ECO:0000313" key="4">
    <source>
        <dbReference type="EMBL" id="MFC5629267.1"/>
    </source>
</evidence>
<comment type="caution">
    <text evidence="4">The sequence shown here is derived from an EMBL/GenBank/DDBJ whole genome shotgun (WGS) entry which is preliminary data.</text>
</comment>
<keyword evidence="2" id="KW-0472">Membrane</keyword>
<dbReference type="InterPro" id="IPR050695">
    <property type="entry name" value="N-acetylmuramoyl_amidase_3"/>
</dbReference>
<keyword evidence="5" id="KW-1185">Reference proteome</keyword>
<dbReference type="SMART" id="SM00646">
    <property type="entry name" value="Ami_3"/>
    <property type="match status" value="1"/>
</dbReference>
<evidence type="ECO:0000259" key="3">
    <source>
        <dbReference type="SMART" id="SM00646"/>
    </source>
</evidence>
<gene>
    <name evidence="4" type="primary">cwlD</name>
    <name evidence="4" type="ORF">ACFPTR_10370</name>
</gene>
<keyword evidence="2" id="KW-1133">Transmembrane helix</keyword>
<dbReference type="Gene3D" id="3.40.630.40">
    <property type="entry name" value="Zn-dependent exopeptidases"/>
    <property type="match status" value="1"/>
</dbReference>
<reference evidence="5" key="1">
    <citation type="journal article" date="2019" name="Int. J. Syst. Evol. Microbiol.">
        <title>The Global Catalogue of Microorganisms (GCM) 10K type strain sequencing project: providing services to taxonomists for standard genome sequencing and annotation.</title>
        <authorList>
            <consortium name="The Broad Institute Genomics Platform"/>
            <consortium name="The Broad Institute Genome Sequencing Center for Infectious Disease"/>
            <person name="Wu L."/>
            <person name="Ma J."/>
        </authorList>
    </citation>
    <scope>NUCLEOTIDE SEQUENCE [LARGE SCALE GENOMIC DNA]</scope>
    <source>
        <strain evidence="5">CGMCC 1.15790</strain>
    </source>
</reference>
<dbReference type="NCBIfam" id="TIGR02883">
    <property type="entry name" value="spore_cwlD"/>
    <property type="match status" value="1"/>
</dbReference>
<dbReference type="GO" id="GO:0008745">
    <property type="term" value="F:N-acetylmuramoyl-L-alanine amidase activity"/>
    <property type="evidence" value="ECO:0007669"/>
    <property type="project" value="UniProtKB-EC"/>
</dbReference>
<accession>A0ABW0U920</accession>
<evidence type="ECO:0000313" key="5">
    <source>
        <dbReference type="Proteomes" id="UP001596143"/>
    </source>
</evidence>
<evidence type="ECO:0000256" key="2">
    <source>
        <dbReference type="SAM" id="Phobius"/>
    </source>
</evidence>
<dbReference type="InterPro" id="IPR014234">
    <property type="entry name" value="Spore_CwlD"/>
</dbReference>
<organism evidence="4 5">
    <name type="scientific">Aliibacillus thermotolerans</name>
    <dbReference type="NCBI Taxonomy" id="1834418"/>
    <lineage>
        <taxon>Bacteria</taxon>
        <taxon>Bacillati</taxon>
        <taxon>Bacillota</taxon>
        <taxon>Bacilli</taxon>
        <taxon>Bacillales</taxon>
        <taxon>Bacillaceae</taxon>
        <taxon>Aliibacillus</taxon>
    </lineage>
</organism>
<name>A0ABW0U920_9BACI</name>
<dbReference type="EC" id="3.5.1.28" evidence="4"/>
<sequence length="238" mass="26637">MKKWLGFAIVFIVLSIGIFFIQSYFTAKDSSTRWHLPLSGKIIIIDPGHGGVDGGATSKEGIVEKEVALDISFMLREYLQEAGAIVFLTREGDYDLAGDDVRGYSRRKTEDLHKRVELINESGADLFISLHLNAIASTRWSGAQTFYHPRVPENEMIAYFIQEQLKINLENTTREEKPIKSVFVLESAHIPGVLVEAGFLSNREEAALLGTETYQNKVAASIYEGILRYYSGEKIPSS</sequence>
<dbReference type="PANTHER" id="PTHR30404">
    <property type="entry name" value="N-ACETYLMURAMOYL-L-ALANINE AMIDASE"/>
    <property type="match status" value="1"/>
</dbReference>
<evidence type="ECO:0000256" key="1">
    <source>
        <dbReference type="ARBA" id="ARBA00022801"/>
    </source>
</evidence>
<dbReference type="EMBL" id="JBHSPF010000057">
    <property type="protein sequence ID" value="MFC5629267.1"/>
    <property type="molecule type" value="Genomic_DNA"/>
</dbReference>
<dbReference type="SUPFAM" id="SSF53187">
    <property type="entry name" value="Zn-dependent exopeptidases"/>
    <property type="match status" value="1"/>
</dbReference>
<feature type="domain" description="MurNAc-LAA" evidence="3">
    <location>
        <begin position="116"/>
        <end position="227"/>
    </location>
</feature>
<dbReference type="CDD" id="cd02696">
    <property type="entry name" value="MurNAc-LAA"/>
    <property type="match status" value="1"/>
</dbReference>
<proteinExistence type="predicted"/>
<feature type="transmembrane region" description="Helical" evidence="2">
    <location>
        <begin position="6"/>
        <end position="25"/>
    </location>
</feature>
<keyword evidence="1 4" id="KW-0378">Hydrolase</keyword>
<dbReference type="InterPro" id="IPR002508">
    <property type="entry name" value="MurNAc-LAA_cat"/>
</dbReference>
<keyword evidence="2" id="KW-0812">Transmembrane</keyword>
<protein>
    <submittedName>
        <fullName evidence="4">N-acetylmuramoyl-L-alanine amidase CwlD</fullName>
        <ecNumber evidence="4">3.5.1.28</ecNumber>
    </submittedName>
</protein>
<dbReference type="RefSeq" id="WP_270897868.1">
    <property type="nucleotide sequence ID" value="NZ_JBHSPF010000057.1"/>
</dbReference>
<dbReference type="Pfam" id="PF01520">
    <property type="entry name" value="Amidase_3"/>
    <property type="match status" value="1"/>
</dbReference>
<dbReference type="PANTHER" id="PTHR30404:SF0">
    <property type="entry name" value="N-ACETYLMURAMOYL-L-ALANINE AMIDASE AMIC"/>
    <property type="match status" value="1"/>
</dbReference>
<dbReference type="Proteomes" id="UP001596143">
    <property type="component" value="Unassembled WGS sequence"/>
</dbReference>